<keyword evidence="1" id="KW-0812">Transmembrane</keyword>
<sequence>MTTQTFPLAPMNRLAPLVLVVPAAGIALAVLVAPREQATPLPMLATAFMFALVIAGPLLGLLRRRITLDGHTLVVAATAYTQRIPVDAFDLDSARVVDLDERTEFRPMLGINRFGLPGFRAGYYVLRNRVRGFCLLTRFQRVLVLPRRDGRFVLLSPEQPQALLSRLRELAATPTRG</sequence>
<proteinExistence type="predicted"/>
<dbReference type="EMBL" id="SMTF01000003">
    <property type="protein sequence ID" value="TDK25971.1"/>
    <property type="molecule type" value="Genomic_DNA"/>
</dbReference>
<keyword evidence="1" id="KW-0472">Membrane</keyword>
<feature type="transmembrane region" description="Helical" evidence="1">
    <location>
        <begin position="39"/>
        <end position="62"/>
    </location>
</feature>
<evidence type="ECO:0008006" key="4">
    <source>
        <dbReference type="Google" id="ProtNLM"/>
    </source>
</evidence>
<evidence type="ECO:0000313" key="3">
    <source>
        <dbReference type="Proteomes" id="UP000294796"/>
    </source>
</evidence>
<dbReference type="OrthoDB" id="5767765at2"/>
<gene>
    <name evidence="2" type="ORF">E2F46_05020</name>
</gene>
<accession>A0A4R5TXV3</accession>
<keyword evidence="1" id="KW-1133">Transmembrane helix</keyword>
<protein>
    <recommendedName>
        <fullName evidence="4">Bacterial Pleckstrin homology domain-containing protein</fullName>
    </recommendedName>
</protein>
<evidence type="ECO:0000256" key="1">
    <source>
        <dbReference type="SAM" id="Phobius"/>
    </source>
</evidence>
<dbReference type="RefSeq" id="WP_133321003.1">
    <property type="nucleotide sequence ID" value="NZ_SMTF01000003.1"/>
</dbReference>
<evidence type="ECO:0000313" key="2">
    <source>
        <dbReference type="EMBL" id="TDK25971.1"/>
    </source>
</evidence>
<comment type="caution">
    <text evidence="2">The sequence shown here is derived from an EMBL/GenBank/DDBJ whole genome shotgun (WGS) entry which is preliminary data.</text>
</comment>
<keyword evidence="3" id="KW-1185">Reference proteome</keyword>
<organism evidence="2 3">
    <name type="scientific">Luteimonas aestuarii</name>
    <dbReference type="NCBI Taxonomy" id="453837"/>
    <lineage>
        <taxon>Bacteria</taxon>
        <taxon>Pseudomonadati</taxon>
        <taxon>Pseudomonadota</taxon>
        <taxon>Gammaproteobacteria</taxon>
        <taxon>Lysobacterales</taxon>
        <taxon>Lysobacteraceae</taxon>
        <taxon>Luteimonas</taxon>
    </lineage>
</organism>
<name>A0A4R5TXV3_9GAMM</name>
<dbReference type="Proteomes" id="UP000294796">
    <property type="component" value="Unassembled WGS sequence"/>
</dbReference>
<dbReference type="AlphaFoldDB" id="A0A4R5TXV3"/>
<reference evidence="2 3" key="1">
    <citation type="submission" date="2019-03" db="EMBL/GenBank/DDBJ databases">
        <title>Luteimonas zhaokaii sp.nov., isolated from the rectal contents of Plateau pika in Yushu, Qinghai Province, China.</title>
        <authorList>
            <person name="Zhang G."/>
        </authorList>
    </citation>
    <scope>NUCLEOTIDE SEQUENCE [LARGE SCALE GENOMIC DNA]</scope>
    <source>
        <strain evidence="2 3">B9</strain>
    </source>
</reference>